<organism evidence="8 9">
    <name type="scientific">Hoeflea marina</name>
    <dbReference type="NCBI Taxonomy" id="274592"/>
    <lineage>
        <taxon>Bacteria</taxon>
        <taxon>Pseudomonadati</taxon>
        <taxon>Pseudomonadota</taxon>
        <taxon>Alphaproteobacteria</taxon>
        <taxon>Hyphomicrobiales</taxon>
        <taxon>Rhizobiaceae</taxon>
        <taxon>Hoeflea</taxon>
    </lineage>
</organism>
<dbReference type="PROSITE" id="PS00211">
    <property type="entry name" value="ABC_TRANSPORTER_1"/>
    <property type="match status" value="1"/>
</dbReference>
<dbReference type="NCBIfam" id="NF010068">
    <property type="entry name" value="PRK13548.1"/>
    <property type="match status" value="1"/>
</dbReference>
<protein>
    <submittedName>
        <fullName evidence="8">Iron complex transport system ATP-binding protein</fullName>
    </submittedName>
</protein>
<dbReference type="PROSITE" id="PS50893">
    <property type="entry name" value="ABC_TRANSPORTER_2"/>
    <property type="match status" value="1"/>
</dbReference>
<proteinExistence type="inferred from homology"/>
<evidence type="ECO:0000256" key="6">
    <source>
        <dbReference type="ARBA" id="ARBA00037066"/>
    </source>
</evidence>
<dbReference type="AlphaFoldDB" id="A0A317PQT9"/>
<evidence type="ECO:0000256" key="4">
    <source>
        <dbReference type="ARBA" id="ARBA00022840"/>
    </source>
</evidence>
<dbReference type="PANTHER" id="PTHR42794">
    <property type="entry name" value="HEMIN IMPORT ATP-BINDING PROTEIN HMUV"/>
    <property type="match status" value="1"/>
</dbReference>
<dbReference type="GO" id="GO:0005524">
    <property type="term" value="F:ATP binding"/>
    <property type="evidence" value="ECO:0007669"/>
    <property type="project" value="UniProtKB-KW"/>
</dbReference>
<comment type="similarity">
    <text evidence="1">Belongs to the ABC transporter superfamily.</text>
</comment>
<dbReference type="Proteomes" id="UP000246352">
    <property type="component" value="Unassembled WGS sequence"/>
</dbReference>
<keyword evidence="5" id="KW-1278">Translocase</keyword>
<dbReference type="InterPro" id="IPR003593">
    <property type="entry name" value="AAA+_ATPase"/>
</dbReference>
<keyword evidence="4 8" id="KW-0067">ATP-binding</keyword>
<dbReference type="Gene3D" id="3.40.50.300">
    <property type="entry name" value="P-loop containing nucleotide triphosphate hydrolases"/>
    <property type="match status" value="1"/>
</dbReference>
<evidence type="ECO:0000259" key="7">
    <source>
        <dbReference type="PROSITE" id="PS50893"/>
    </source>
</evidence>
<dbReference type="CDD" id="cd03214">
    <property type="entry name" value="ABC_Iron-Siderophores_B12_Hemin"/>
    <property type="match status" value="1"/>
</dbReference>
<dbReference type="GO" id="GO:0016887">
    <property type="term" value="F:ATP hydrolysis activity"/>
    <property type="evidence" value="ECO:0007669"/>
    <property type="project" value="InterPro"/>
</dbReference>
<dbReference type="PANTHER" id="PTHR42794:SF1">
    <property type="entry name" value="HEMIN IMPORT ATP-BINDING PROTEIN HMUV"/>
    <property type="match status" value="1"/>
</dbReference>
<dbReference type="InterPro" id="IPR027417">
    <property type="entry name" value="P-loop_NTPase"/>
</dbReference>
<dbReference type="InterPro" id="IPR017871">
    <property type="entry name" value="ABC_transporter-like_CS"/>
</dbReference>
<dbReference type="SUPFAM" id="SSF52540">
    <property type="entry name" value="P-loop containing nucleoside triphosphate hydrolases"/>
    <property type="match status" value="1"/>
</dbReference>
<name>A0A317PQT9_9HYPH</name>
<evidence type="ECO:0000256" key="3">
    <source>
        <dbReference type="ARBA" id="ARBA00022741"/>
    </source>
</evidence>
<comment type="function">
    <text evidence="6">Part of the ABC transporter complex HmuTUV involved in hemin import. Responsible for energy coupling to the transport system.</text>
</comment>
<keyword evidence="9" id="KW-1185">Reference proteome</keyword>
<feature type="domain" description="ABC transporter" evidence="7">
    <location>
        <begin position="3"/>
        <end position="242"/>
    </location>
</feature>
<evidence type="ECO:0000256" key="2">
    <source>
        <dbReference type="ARBA" id="ARBA00022448"/>
    </source>
</evidence>
<dbReference type="OrthoDB" id="9810077at2"/>
<evidence type="ECO:0000313" key="8">
    <source>
        <dbReference type="EMBL" id="PWW03851.1"/>
    </source>
</evidence>
<dbReference type="InterPro" id="IPR003439">
    <property type="entry name" value="ABC_transporter-like_ATP-bd"/>
</dbReference>
<accession>A0A317PQT9</accession>
<reference evidence="8 9" key="1">
    <citation type="submission" date="2018-05" db="EMBL/GenBank/DDBJ databases">
        <title>Genomic Encyclopedia of Type Strains, Phase IV (KMG-IV): sequencing the most valuable type-strain genomes for metagenomic binning, comparative biology and taxonomic classification.</title>
        <authorList>
            <person name="Goeker M."/>
        </authorList>
    </citation>
    <scope>NUCLEOTIDE SEQUENCE [LARGE SCALE GENOMIC DNA]</scope>
    <source>
        <strain evidence="8 9">DSM 16791</strain>
    </source>
</reference>
<comment type="caution">
    <text evidence="8">The sequence shown here is derived from an EMBL/GenBank/DDBJ whole genome shotgun (WGS) entry which is preliminary data.</text>
</comment>
<evidence type="ECO:0000256" key="5">
    <source>
        <dbReference type="ARBA" id="ARBA00022967"/>
    </source>
</evidence>
<dbReference type="SMART" id="SM00382">
    <property type="entry name" value="AAA"/>
    <property type="match status" value="1"/>
</dbReference>
<sequence length="264" mass="28238">MRVVAKSLSVALGGRTILADVDLVAEAGAVTVVAGPNGSGKTTMLRALCGDIAYAGKAFINGNPVADLPPWRLAELRAVLPQDTALAFPFTVGEVVRIGLRDAAVLSFTQAADRVGEALRKVDLAGFSERMYQELSGGERQRVQLARVLCQIWQPRLPDGPRWLFLDEPVSSLDIRHQLAIMALARDFADRGGGVIAVMHDLNLSAMFADRIVLLRDGGMEAAGEPAATLTDRVLEKVYGCPLRVGAVPADSLFVLPQSVARRV</sequence>
<evidence type="ECO:0000256" key="1">
    <source>
        <dbReference type="ARBA" id="ARBA00005417"/>
    </source>
</evidence>
<dbReference type="EMBL" id="QGTR01000001">
    <property type="protein sequence ID" value="PWW03851.1"/>
    <property type="molecule type" value="Genomic_DNA"/>
</dbReference>
<dbReference type="RefSeq" id="WP_110030354.1">
    <property type="nucleotide sequence ID" value="NZ_QGTR01000001.1"/>
</dbReference>
<evidence type="ECO:0000313" key="9">
    <source>
        <dbReference type="Proteomes" id="UP000246352"/>
    </source>
</evidence>
<dbReference type="Pfam" id="PF00005">
    <property type="entry name" value="ABC_tran"/>
    <property type="match status" value="1"/>
</dbReference>
<gene>
    <name evidence="8" type="ORF">DFR52_101540</name>
</gene>
<keyword evidence="2" id="KW-0813">Transport</keyword>
<keyword evidence="3" id="KW-0547">Nucleotide-binding</keyword>